<proteinExistence type="predicted"/>
<dbReference type="Proteomes" id="UP000011718">
    <property type="component" value="Chromosome"/>
</dbReference>
<protein>
    <submittedName>
        <fullName evidence="1">Uncharacterized protein</fullName>
    </submittedName>
</protein>
<dbReference type="EMBL" id="CP004144">
    <property type="protein sequence ID" value="AGF98400.1"/>
    <property type="molecule type" value="Genomic_DNA"/>
</dbReference>
<reference evidence="1 2" key="1">
    <citation type="journal article" date="2013" name="Genome Announc.">
        <title>Complete Genome of a Methanosarcina mazei Strain Isolated from Sediment Samples from an Amazonian Flooded Area.</title>
        <authorList>
            <person name="Assis das Gracas D."/>
            <person name="Thiago Juca Ramos R."/>
            <person name="Vieira Araujo A.C."/>
            <person name="Zahlouth R."/>
            <person name="Ribeiro Carneiro A."/>
            <person name="Souza Lopes T."/>
            <person name="Azevedo Barauna R."/>
            <person name="Azevedo V."/>
            <person name="Cruz Schneider M.P."/>
            <person name="Pellizari V.H."/>
            <person name="Silva A."/>
        </authorList>
    </citation>
    <scope>NUCLEOTIDE SEQUENCE [LARGE SCALE GENOMIC DNA]</scope>
    <source>
        <strain evidence="1 2">Tuc01</strain>
    </source>
</reference>
<gene>
    <name evidence="1" type="ORF">MmTuc01_3143</name>
</gene>
<sequence length="63" mass="7196">MPETAWLKECLWGSHFDPVAIEEVRSFVEDIYLLRLDVEARLQGLNSLYTAQLTEELPVDTSG</sequence>
<name>M1Q7V1_METMZ</name>
<dbReference type="AlphaFoldDB" id="M1Q7V1"/>
<organism evidence="1 2">
    <name type="scientific">Methanosarcina mazei Tuc01</name>
    <dbReference type="NCBI Taxonomy" id="1236903"/>
    <lineage>
        <taxon>Archaea</taxon>
        <taxon>Methanobacteriati</taxon>
        <taxon>Methanobacteriota</taxon>
        <taxon>Stenosarchaea group</taxon>
        <taxon>Methanomicrobia</taxon>
        <taxon>Methanosarcinales</taxon>
        <taxon>Methanosarcinaceae</taxon>
        <taxon>Methanosarcina</taxon>
    </lineage>
</organism>
<dbReference type="HOGENOM" id="CLU_2875090_0_0_2"/>
<accession>M1Q7V1</accession>
<dbReference type="BioCyc" id="MMAZ1236903:G139K-2989-MONOMER"/>
<dbReference type="KEGG" id="mmaz:MmTuc01_3143"/>
<evidence type="ECO:0000313" key="1">
    <source>
        <dbReference type="EMBL" id="AGF98400.1"/>
    </source>
</evidence>
<evidence type="ECO:0000313" key="2">
    <source>
        <dbReference type="Proteomes" id="UP000011718"/>
    </source>
</evidence>